<dbReference type="SUPFAM" id="SSF48452">
    <property type="entry name" value="TPR-like"/>
    <property type="match status" value="2"/>
</dbReference>
<dbReference type="PANTHER" id="PTHR10098:SF108">
    <property type="entry name" value="TETRATRICOPEPTIDE REPEAT PROTEIN 28"/>
    <property type="match status" value="1"/>
</dbReference>
<feature type="repeat" description="TPR" evidence="1">
    <location>
        <begin position="372"/>
        <end position="405"/>
    </location>
</feature>
<feature type="repeat" description="TPR" evidence="1">
    <location>
        <begin position="332"/>
        <end position="365"/>
    </location>
</feature>
<organism evidence="3 4">
    <name type="scientific">Porites evermanni</name>
    <dbReference type="NCBI Taxonomy" id="104178"/>
    <lineage>
        <taxon>Eukaryota</taxon>
        <taxon>Metazoa</taxon>
        <taxon>Cnidaria</taxon>
        <taxon>Anthozoa</taxon>
        <taxon>Hexacorallia</taxon>
        <taxon>Scleractinia</taxon>
        <taxon>Fungiina</taxon>
        <taxon>Poritidae</taxon>
        <taxon>Porites</taxon>
    </lineage>
</organism>
<gene>
    <name evidence="3" type="ORF">PEVE_00035446</name>
</gene>
<comment type="caution">
    <text evidence="3">The sequence shown here is derived from an EMBL/GenBank/DDBJ whole genome shotgun (WGS) entry which is preliminary data.</text>
</comment>
<dbReference type="Pfam" id="PF13424">
    <property type="entry name" value="TPR_12"/>
    <property type="match status" value="5"/>
</dbReference>
<feature type="repeat" description="TPR" evidence="1">
    <location>
        <begin position="452"/>
        <end position="485"/>
    </location>
</feature>
<dbReference type="EMBL" id="CALNXI010000055">
    <property type="protein sequence ID" value="CAH3017138.1"/>
    <property type="molecule type" value="Genomic_DNA"/>
</dbReference>
<dbReference type="InterPro" id="IPR011990">
    <property type="entry name" value="TPR-like_helical_dom_sf"/>
</dbReference>
<evidence type="ECO:0000313" key="3">
    <source>
        <dbReference type="EMBL" id="CAH3017138.1"/>
    </source>
</evidence>
<evidence type="ECO:0000256" key="1">
    <source>
        <dbReference type="PROSITE-ProRule" id="PRU00339"/>
    </source>
</evidence>
<proteinExistence type="predicted"/>
<evidence type="ECO:0000313" key="4">
    <source>
        <dbReference type="Proteomes" id="UP001159427"/>
    </source>
</evidence>
<protein>
    <recommendedName>
        <fullName evidence="2">CHAT domain-containing protein</fullName>
    </recommendedName>
</protein>
<dbReference type="PROSITE" id="PS50293">
    <property type="entry name" value="TPR_REGION"/>
    <property type="match status" value="2"/>
</dbReference>
<dbReference type="Gene3D" id="1.25.40.10">
    <property type="entry name" value="Tetratricopeptide repeat domain"/>
    <property type="match status" value="3"/>
</dbReference>
<feature type="repeat" description="TPR" evidence="1">
    <location>
        <begin position="252"/>
        <end position="285"/>
    </location>
</feature>
<feature type="repeat" description="TPR" evidence="1">
    <location>
        <begin position="292"/>
        <end position="325"/>
    </location>
</feature>
<sequence length="1015" mass="113603">TNKQATKHLSPSYHTILIVIRHTRSISPRVRYKRLYLKARIEFLFEVESFEQVIRWCNTRSSKGGKTPHCRYLEGLSRGRSESEELLDSYINQAIKQFDMASCHGDVTKDPIEFRHQELIIARENGDKDLEGEAYVNLGNAYRHLGDFKQAIEFYQQGLSIAKEIENKDLEGSLYENLGNAYRCHGDVKHSIDFYQQGLSVAKEIGNRDLEGTLYCRIGDTYRRLGNSKKAIEFHEQGLAIAKEIGNKDSEASTYGNLGNAYHALGDFKQAIKLHQYGLNIAEEIGNKDLQGTIYCRLGNAYRCRCDFKKAIEFYQLSLNIAKEIGNEDLEGTVYDNLGNAYRFLDDYKKAVEFHQQGLIIAAKTGNKDSEGSAYGNLGNEYSCLGDFKKAIEFHRHSLRIAKEIGNKELQGNAYNNLGKEYCSLGDLEKAIEFFQRGLDIAKEIGDKDSEGRAYGNLGDAYRALGDFSGAIESHQQGLSIAKEIANEDSKGSLYAKLGTDYHSCGDYKKAIEFHQKGLRIAKKTGNKDSEEVANRSLGVACYCLGDFARAEKFFKSSIKLFEEIRFLLQDKDEWKISFRNRYKVYSLLWSHLLRQGKGIQALFAAEQGRAQALTDLMESQYGIKSSRSSSEKQMKRTSNILKQISSPTLFLAEALESVNFWVLQDGQRWHFARKEINFTLDCLTLETYKEIGVYRSAMCENRSMDESADETISHGGMDVRPVTPSQGEANALKTLYDVVISPVSHLIKGDGLAIVPDGPAFLIPYAALVDQNSRYLSETLRIRLAPSLTSLRLLAECSSERHSTSGALLVGNPWVENVRVKGKKIKQLPGAEDEVKMIGQILHIEPLTGKNASKDEVLSRLNSVSLVHIAAHGRAETGEILLSPNLGSCQRPKEKDFLLTMADVLNAKLNAKLVVLSCCHSGRGKIQAEGVVGIARAFLGAGARSVIASLWAINDAATLEFMRHFYESLMTGQSASNSLHQAMKWMRESEKFCAVKDWASFVLIGDDVSLNFDQ</sequence>
<feature type="non-terminal residue" evidence="3">
    <location>
        <position position="1"/>
    </location>
</feature>
<feature type="repeat" description="TPR" evidence="1">
    <location>
        <begin position="132"/>
        <end position="165"/>
    </location>
</feature>
<reference evidence="3 4" key="1">
    <citation type="submission" date="2022-05" db="EMBL/GenBank/DDBJ databases">
        <authorList>
            <consortium name="Genoscope - CEA"/>
            <person name="William W."/>
        </authorList>
    </citation>
    <scope>NUCLEOTIDE SEQUENCE [LARGE SCALE GENOMIC DNA]</scope>
</reference>
<dbReference type="PROSITE" id="PS50005">
    <property type="entry name" value="TPR"/>
    <property type="match status" value="8"/>
</dbReference>
<dbReference type="SMART" id="SM00028">
    <property type="entry name" value="TPR"/>
    <property type="match status" value="11"/>
</dbReference>
<keyword evidence="1" id="KW-0802">TPR repeat</keyword>
<accession>A0ABN8LLD5</accession>
<keyword evidence="4" id="KW-1185">Reference proteome</keyword>
<dbReference type="Pfam" id="PF12770">
    <property type="entry name" value="CHAT"/>
    <property type="match status" value="1"/>
</dbReference>
<evidence type="ECO:0000259" key="2">
    <source>
        <dbReference type="Pfam" id="PF12770"/>
    </source>
</evidence>
<feature type="repeat" description="TPR" evidence="1">
    <location>
        <begin position="492"/>
        <end position="525"/>
    </location>
</feature>
<dbReference type="Proteomes" id="UP001159427">
    <property type="component" value="Unassembled WGS sequence"/>
</dbReference>
<name>A0ABN8LLD5_9CNID</name>
<feature type="repeat" description="TPR" evidence="1">
    <location>
        <begin position="412"/>
        <end position="445"/>
    </location>
</feature>
<feature type="domain" description="CHAT" evidence="2">
    <location>
        <begin position="732"/>
        <end position="1007"/>
    </location>
</feature>
<dbReference type="InterPro" id="IPR019734">
    <property type="entry name" value="TPR_rpt"/>
</dbReference>
<dbReference type="PANTHER" id="PTHR10098">
    <property type="entry name" value="RAPSYN-RELATED"/>
    <property type="match status" value="1"/>
</dbReference>
<dbReference type="InterPro" id="IPR024983">
    <property type="entry name" value="CHAT_dom"/>
</dbReference>